<organism evidence="2 3">
    <name type="scientific">Noviherbaspirillum humi</name>
    <dbReference type="NCBI Taxonomy" id="1688639"/>
    <lineage>
        <taxon>Bacteria</taxon>
        <taxon>Pseudomonadati</taxon>
        <taxon>Pseudomonadota</taxon>
        <taxon>Betaproteobacteria</taxon>
        <taxon>Burkholderiales</taxon>
        <taxon>Oxalobacteraceae</taxon>
        <taxon>Noviherbaspirillum</taxon>
    </lineage>
</organism>
<dbReference type="OrthoDB" id="5343971at2"/>
<name>A0A239F6C5_9BURK</name>
<dbReference type="EMBL" id="FZOT01000003">
    <property type="protein sequence ID" value="SNS52347.1"/>
    <property type="molecule type" value="Genomic_DNA"/>
</dbReference>
<reference evidence="2 3" key="1">
    <citation type="submission" date="2017-06" db="EMBL/GenBank/DDBJ databases">
        <authorList>
            <person name="Kim H.J."/>
            <person name="Triplett B.A."/>
        </authorList>
    </citation>
    <scope>NUCLEOTIDE SEQUENCE [LARGE SCALE GENOMIC DNA]</scope>
    <source>
        <strain evidence="2 3">U15</strain>
    </source>
</reference>
<protein>
    <recommendedName>
        <fullName evidence="1">EthD domain-containing protein</fullName>
    </recommendedName>
</protein>
<sequence>MATLLVLYRQPQDQAAFLSYYFATHVPLAKRIPGLRNYEVSDGPVAPVAGEAAFLVATLSFDSLAAIQEALGSDAGRAAAADLANFATGGAELMMYDTRSV</sequence>
<dbReference type="RefSeq" id="WP_089398699.1">
    <property type="nucleotide sequence ID" value="NZ_FZOT01000003.1"/>
</dbReference>
<evidence type="ECO:0000313" key="2">
    <source>
        <dbReference type="EMBL" id="SNS52347.1"/>
    </source>
</evidence>
<dbReference type="Proteomes" id="UP000198284">
    <property type="component" value="Unassembled WGS sequence"/>
</dbReference>
<evidence type="ECO:0000313" key="3">
    <source>
        <dbReference type="Proteomes" id="UP000198284"/>
    </source>
</evidence>
<dbReference type="PANTHER" id="PTHR40260:SF2">
    <property type="entry name" value="BLR8190 PROTEIN"/>
    <property type="match status" value="1"/>
</dbReference>
<dbReference type="InterPro" id="IPR009799">
    <property type="entry name" value="EthD_dom"/>
</dbReference>
<dbReference type="Pfam" id="PF07110">
    <property type="entry name" value="EthD"/>
    <property type="match status" value="1"/>
</dbReference>
<dbReference type="GO" id="GO:0016491">
    <property type="term" value="F:oxidoreductase activity"/>
    <property type="evidence" value="ECO:0007669"/>
    <property type="project" value="InterPro"/>
</dbReference>
<dbReference type="SUPFAM" id="SSF54909">
    <property type="entry name" value="Dimeric alpha+beta barrel"/>
    <property type="match status" value="1"/>
</dbReference>
<dbReference type="NCBIfam" id="TIGR02118">
    <property type="entry name" value="EthD family reductase"/>
    <property type="match status" value="1"/>
</dbReference>
<feature type="domain" description="EthD" evidence="1">
    <location>
        <begin position="10"/>
        <end position="88"/>
    </location>
</feature>
<proteinExistence type="predicted"/>
<dbReference type="InterPro" id="IPR011008">
    <property type="entry name" value="Dimeric_a/b-barrel"/>
</dbReference>
<accession>A0A239F6C5</accession>
<gene>
    <name evidence="2" type="ORF">SAMN06265795_103202</name>
</gene>
<dbReference type="PANTHER" id="PTHR40260">
    <property type="entry name" value="BLR8190 PROTEIN"/>
    <property type="match status" value="1"/>
</dbReference>
<dbReference type="AlphaFoldDB" id="A0A239F6C5"/>
<evidence type="ECO:0000259" key="1">
    <source>
        <dbReference type="Pfam" id="PF07110"/>
    </source>
</evidence>
<keyword evidence="3" id="KW-1185">Reference proteome</keyword>
<dbReference type="Gene3D" id="3.30.70.100">
    <property type="match status" value="1"/>
</dbReference>